<dbReference type="Proteomes" id="UP000601435">
    <property type="component" value="Unassembled WGS sequence"/>
</dbReference>
<feature type="compositionally biased region" description="Polar residues" evidence="1">
    <location>
        <begin position="8"/>
        <end position="21"/>
    </location>
</feature>
<gene>
    <name evidence="2" type="ORF">SNEC2469_LOCUS22022</name>
</gene>
<keyword evidence="3" id="KW-1185">Reference proteome</keyword>
<reference evidence="2" key="1">
    <citation type="submission" date="2021-02" db="EMBL/GenBank/DDBJ databases">
        <authorList>
            <person name="Dougan E. K."/>
            <person name="Rhodes N."/>
            <person name="Thang M."/>
            <person name="Chan C."/>
        </authorList>
    </citation>
    <scope>NUCLEOTIDE SEQUENCE</scope>
</reference>
<evidence type="ECO:0000313" key="3">
    <source>
        <dbReference type="Proteomes" id="UP000601435"/>
    </source>
</evidence>
<evidence type="ECO:0000313" key="2">
    <source>
        <dbReference type="EMBL" id="CAE7757952.1"/>
    </source>
</evidence>
<feature type="region of interest" description="Disordered" evidence="1">
    <location>
        <begin position="1"/>
        <end position="21"/>
    </location>
</feature>
<dbReference type="OrthoDB" id="436702at2759"/>
<accession>A0A812XY40</accession>
<organism evidence="2 3">
    <name type="scientific">Symbiodinium necroappetens</name>
    <dbReference type="NCBI Taxonomy" id="1628268"/>
    <lineage>
        <taxon>Eukaryota</taxon>
        <taxon>Sar</taxon>
        <taxon>Alveolata</taxon>
        <taxon>Dinophyceae</taxon>
        <taxon>Suessiales</taxon>
        <taxon>Symbiodiniaceae</taxon>
        <taxon>Symbiodinium</taxon>
    </lineage>
</organism>
<dbReference type="EMBL" id="CAJNJA010039586">
    <property type="protein sequence ID" value="CAE7757952.1"/>
    <property type="molecule type" value="Genomic_DNA"/>
</dbReference>
<comment type="caution">
    <text evidence="2">The sequence shown here is derived from an EMBL/GenBank/DDBJ whole genome shotgun (WGS) entry which is preliminary data.</text>
</comment>
<name>A0A812XY40_9DINO</name>
<dbReference type="AlphaFoldDB" id="A0A812XY40"/>
<sequence>MTAKVQATRISSPFPQDTATPSDTFQILQRQGMRQVASTVWMAETPRQTHPASVRQVMRSASSPSTAVVAAVAAVAKVKAVQRSKPDQWVPVVPAASETWNRRISDAHCAALERQSLQSSTGTLDTPGTATQRMLCQPVAATQSWADLAARARESCQQALQAVASPSPLTPRTAWMDLSPRSKSLSRFDGASSPPPRARVEHRFVADPMLPATRTASPMARSPVYDHRNTVWLDTMRSPRPTAQVADLWIQEPRCRTLASPIVTQRREAVVWRPQSPLAAMPTLTSPSCLLQFGAFRGADARSHLGSQSMAWSFNLSVALIPSAFGDMYQLLA</sequence>
<evidence type="ECO:0000256" key="1">
    <source>
        <dbReference type="SAM" id="MobiDB-lite"/>
    </source>
</evidence>
<proteinExistence type="predicted"/>
<protein>
    <submittedName>
        <fullName evidence="2">Uncharacterized protein</fullName>
    </submittedName>
</protein>